<proteinExistence type="predicted"/>
<dbReference type="EMBL" id="JACCBU010000001">
    <property type="protein sequence ID" value="NYE73599.1"/>
    <property type="molecule type" value="Genomic_DNA"/>
</dbReference>
<dbReference type="GO" id="GO:0000976">
    <property type="term" value="F:transcription cis-regulatory region binding"/>
    <property type="evidence" value="ECO:0007669"/>
    <property type="project" value="TreeGrafter"/>
</dbReference>
<dbReference type="PANTHER" id="PTHR30055">
    <property type="entry name" value="HTH-TYPE TRANSCRIPTIONAL REGULATOR RUTR"/>
    <property type="match status" value="1"/>
</dbReference>
<evidence type="ECO:0000259" key="5">
    <source>
        <dbReference type="PROSITE" id="PS50977"/>
    </source>
</evidence>
<dbReference type="GO" id="GO:0003700">
    <property type="term" value="F:DNA-binding transcription factor activity"/>
    <property type="evidence" value="ECO:0007669"/>
    <property type="project" value="TreeGrafter"/>
</dbReference>
<keyword evidence="7" id="KW-1185">Reference proteome</keyword>
<comment type="caution">
    <text evidence="6">The sequence shown here is derived from an EMBL/GenBank/DDBJ whole genome shotgun (WGS) entry which is preliminary data.</text>
</comment>
<dbReference type="GO" id="GO:0045892">
    <property type="term" value="P:negative regulation of DNA-templated transcription"/>
    <property type="evidence" value="ECO:0007669"/>
    <property type="project" value="InterPro"/>
</dbReference>
<dbReference type="Gene3D" id="1.10.10.60">
    <property type="entry name" value="Homeodomain-like"/>
    <property type="match status" value="1"/>
</dbReference>
<dbReference type="PANTHER" id="PTHR30055:SF151">
    <property type="entry name" value="TRANSCRIPTIONAL REGULATORY PROTEIN"/>
    <property type="match status" value="1"/>
</dbReference>
<dbReference type="RefSeq" id="WP_179755212.1">
    <property type="nucleotide sequence ID" value="NZ_JACCBU010000001.1"/>
</dbReference>
<dbReference type="InterPro" id="IPR050109">
    <property type="entry name" value="HTH-type_TetR-like_transc_reg"/>
</dbReference>
<evidence type="ECO:0000313" key="7">
    <source>
        <dbReference type="Proteomes" id="UP000569914"/>
    </source>
</evidence>
<keyword evidence="2 4" id="KW-0238">DNA-binding</keyword>
<dbReference type="SUPFAM" id="SSF48498">
    <property type="entry name" value="Tetracyclin repressor-like, C-terminal domain"/>
    <property type="match status" value="1"/>
</dbReference>
<protein>
    <submittedName>
        <fullName evidence="6">AcrR family transcriptional regulator</fullName>
    </submittedName>
</protein>
<reference evidence="6 7" key="1">
    <citation type="submission" date="2020-07" db="EMBL/GenBank/DDBJ databases">
        <title>Sequencing the genomes of 1000 actinobacteria strains.</title>
        <authorList>
            <person name="Klenk H.-P."/>
        </authorList>
    </citation>
    <scope>NUCLEOTIDE SEQUENCE [LARGE SCALE GENOMIC DNA]</scope>
    <source>
        <strain evidence="6 7">DSM 22083</strain>
    </source>
</reference>
<keyword evidence="1" id="KW-0805">Transcription regulation</keyword>
<dbReference type="InterPro" id="IPR009057">
    <property type="entry name" value="Homeodomain-like_sf"/>
</dbReference>
<sequence>MAVQRGILNVGAIIEHGIALADAGGLDAVSMRAIAERLGTGVMSLYRHVPNKEALIGLMVDTVSDRYSYPDHSDLDWRQSLTVLARTDWAMYLDHPWTLVASATSRPPVGPSTVRAMEWAYSAIAELGLSAQDTTGVIMAVTVHVQGVARQAIAERRLAEATGVDAAEWWRQQLTALDSGDHPLLEPIVQGFVEGDTERWLEFDLKLILDGVERRAAR</sequence>
<evidence type="ECO:0000313" key="6">
    <source>
        <dbReference type="EMBL" id="NYE73599.1"/>
    </source>
</evidence>
<accession>A0A7Y9IB54</accession>
<dbReference type="Pfam" id="PF00440">
    <property type="entry name" value="TetR_N"/>
    <property type="match status" value="1"/>
</dbReference>
<dbReference type="InterPro" id="IPR001647">
    <property type="entry name" value="HTH_TetR"/>
</dbReference>
<evidence type="ECO:0000256" key="3">
    <source>
        <dbReference type="ARBA" id="ARBA00023163"/>
    </source>
</evidence>
<dbReference type="Gene3D" id="1.10.357.10">
    <property type="entry name" value="Tetracycline Repressor, domain 2"/>
    <property type="match status" value="1"/>
</dbReference>
<feature type="DNA-binding region" description="H-T-H motif" evidence="4">
    <location>
        <begin position="30"/>
        <end position="49"/>
    </location>
</feature>
<dbReference type="AlphaFoldDB" id="A0A7Y9IB54"/>
<organism evidence="6 7">
    <name type="scientific">Microlunatus parietis</name>
    <dbReference type="NCBI Taxonomy" id="682979"/>
    <lineage>
        <taxon>Bacteria</taxon>
        <taxon>Bacillati</taxon>
        <taxon>Actinomycetota</taxon>
        <taxon>Actinomycetes</taxon>
        <taxon>Propionibacteriales</taxon>
        <taxon>Propionibacteriaceae</taxon>
        <taxon>Microlunatus</taxon>
    </lineage>
</organism>
<feature type="domain" description="HTH tetR-type" evidence="5">
    <location>
        <begin position="7"/>
        <end position="67"/>
    </location>
</feature>
<evidence type="ECO:0000256" key="2">
    <source>
        <dbReference type="ARBA" id="ARBA00023125"/>
    </source>
</evidence>
<dbReference type="Proteomes" id="UP000569914">
    <property type="component" value="Unassembled WGS sequence"/>
</dbReference>
<dbReference type="Pfam" id="PF02909">
    <property type="entry name" value="TetR_C_1"/>
    <property type="match status" value="1"/>
</dbReference>
<evidence type="ECO:0000256" key="1">
    <source>
        <dbReference type="ARBA" id="ARBA00023015"/>
    </source>
</evidence>
<name>A0A7Y9IB54_9ACTN</name>
<dbReference type="PROSITE" id="PS50977">
    <property type="entry name" value="HTH_TETR_2"/>
    <property type="match status" value="1"/>
</dbReference>
<dbReference type="SUPFAM" id="SSF46689">
    <property type="entry name" value="Homeodomain-like"/>
    <property type="match status" value="1"/>
</dbReference>
<dbReference type="InterPro" id="IPR004111">
    <property type="entry name" value="Repressor_TetR_C"/>
</dbReference>
<keyword evidence="3" id="KW-0804">Transcription</keyword>
<dbReference type="InterPro" id="IPR036271">
    <property type="entry name" value="Tet_transcr_reg_TetR-rel_C_sf"/>
</dbReference>
<evidence type="ECO:0000256" key="4">
    <source>
        <dbReference type="PROSITE-ProRule" id="PRU00335"/>
    </source>
</evidence>
<gene>
    <name evidence="6" type="ORF">BKA15_004928</name>
</gene>